<reference evidence="10" key="2">
    <citation type="journal article" date="2021" name="PeerJ">
        <title>Extensive microbial diversity within the chicken gut microbiome revealed by metagenomics and culture.</title>
        <authorList>
            <person name="Gilroy R."/>
            <person name="Ravi A."/>
            <person name="Getino M."/>
            <person name="Pursley I."/>
            <person name="Horton D.L."/>
            <person name="Alikhan N.F."/>
            <person name="Baker D."/>
            <person name="Gharbi K."/>
            <person name="Hall N."/>
            <person name="Watson M."/>
            <person name="Adriaenssens E.M."/>
            <person name="Foster-Nyarko E."/>
            <person name="Jarju S."/>
            <person name="Secka A."/>
            <person name="Antonio M."/>
            <person name="Oren A."/>
            <person name="Chaudhuri R.R."/>
            <person name="La Ragione R."/>
            <person name="Hildebrand F."/>
            <person name="Pallen M.J."/>
        </authorList>
    </citation>
    <scope>NUCLEOTIDE SEQUENCE</scope>
    <source>
        <strain evidence="10">ChiBcolR7-354</strain>
    </source>
</reference>
<feature type="transmembrane region" description="Helical" evidence="9">
    <location>
        <begin position="185"/>
        <end position="208"/>
    </location>
</feature>
<organism evidence="10 11">
    <name type="scientific">Candidatus Scatomorpha intestinavium</name>
    <dbReference type="NCBI Taxonomy" id="2840922"/>
    <lineage>
        <taxon>Bacteria</taxon>
        <taxon>Bacillati</taxon>
        <taxon>Bacillota</taxon>
        <taxon>Clostridia</taxon>
        <taxon>Eubacteriales</taxon>
        <taxon>Candidatus Scatomorpha</taxon>
    </lineage>
</organism>
<dbReference type="Pfam" id="PF03812">
    <property type="entry name" value="KdgT"/>
    <property type="match status" value="1"/>
</dbReference>
<dbReference type="AlphaFoldDB" id="A0A9D0ZEY0"/>
<feature type="transmembrane region" description="Helical" evidence="9">
    <location>
        <begin position="273"/>
        <end position="292"/>
    </location>
</feature>
<keyword evidence="3" id="KW-1003">Cell membrane</keyword>
<dbReference type="EMBL" id="DVGA01000070">
    <property type="protein sequence ID" value="HIQ79001.1"/>
    <property type="molecule type" value="Genomic_DNA"/>
</dbReference>
<dbReference type="GO" id="GO:0015649">
    <property type="term" value="F:2-keto-3-deoxygluconate:proton symporter activity"/>
    <property type="evidence" value="ECO:0007669"/>
    <property type="project" value="InterPro"/>
</dbReference>
<keyword evidence="5 9" id="KW-0812">Transmembrane</keyword>
<dbReference type="GO" id="GO:0016020">
    <property type="term" value="C:membrane"/>
    <property type="evidence" value="ECO:0007669"/>
    <property type="project" value="InterPro"/>
</dbReference>
<evidence type="ECO:0000313" key="10">
    <source>
        <dbReference type="EMBL" id="HIQ79001.1"/>
    </source>
</evidence>
<evidence type="ECO:0000256" key="2">
    <source>
        <dbReference type="ARBA" id="ARBA00022448"/>
    </source>
</evidence>
<evidence type="ECO:0000256" key="8">
    <source>
        <dbReference type="ARBA" id="ARBA00023136"/>
    </source>
</evidence>
<feature type="transmembrane region" description="Helical" evidence="9">
    <location>
        <begin position="128"/>
        <end position="149"/>
    </location>
</feature>
<comment type="caution">
    <text evidence="10">The sequence shown here is derived from an EMBL/GenBank/DDBJ whole genome shotgun (WGS) entry which is preliminary data.</text>
</comment>
<gene>
    <name evidence="10" type="ORF">IAB77_07050</name>
</gene>
<evidence type="ECO:0000256" key="1">
    <source>
        <dbReference type="ARBA" id="ARBA00006430"/>
    </source>
</evidence>
<sequence length="323" mass="34624">MFVPLIIGAVITTICQGFFNFDLWSSLGNPVKDMFSSSGQMLIIGLMLFCTGTQLKISDFKDALHRGILLIIVRLVIAYALCALYYFAFGYDGVFGVSFLAFVCAVSSANAALYMGNISSFGDKADKASFGIMLMCSMPLLPLLFLGFFGTSGFGMAQVMQIISLLIPFVLGIILGNLDEDIRRVFAGGNAIVMPFMGFEFGSTINLIDAFRMLPQGLLLSVVYFIIVIGPSYVFERRVLHRPGYASVASGSLAGVALSIPSMASAANAALEPYVSSAVAVLAFVLAVTNILDPFLVKAELRRHPADGSRPERPAAPSRKSVA</sequence>
<evidence type="ECO:0000256" key="9">
    <source>
        <dbReference type="SAM" id="Phobius"/>
    </source>
</evidence>
<evidence type="ECO:0000313" key="11">
    <source>
        <dbReference type="Proteomes" id="UP000824262"/>
    </source>
</evidence>
<feature type="transmembrane region" description="Helical" evidence="9">
    <location>
        <begin position="214"/>
        <end position="235"/>
    </location>
</feature>
<keyword evidence="2" id="KW-0813">Transport</keyword>
<evidence type="ECO:0000256" key="3">
    <source>
        <dbReference type="ARBA" id="ARBA00022475"/>
    </source>
</evidence>
<reference evidence="10" key="1">
    <citation type="submission" date="2020-10" db="EMBL/GenBank/DDBJ databases">
        <authorList>
            <person name="Gilroy R."/>
        </authorList>
    </citation>
    <scope>NUCLEOTIDE SEQUENCE</scope>
    <source>
        <strain evidence="10">ChiBcolR7-354</strain>
    </source>
</reference>
<feature type="transmembrane region" description="Helical" evidence="9">
    <location>
        <begin position="247"/>
        <end position="267"/>
    </location>
</feature>
<evidence type="ECO:0000256" key="4">
    <source>
        <dbReference type="ARBA" id="ARBA00022597"/>
    </source>
</evidence>
<feature type="transmembrane region" description="Helical" evidence="9">
    <location>
        <begin position="41"/>
        <end position="57"/>
    </location>
</feature>
<name>A0A9D0ZEY0_9FIRM</name>
<protein>
    <submittedName>
        <fullName evidence="10">2-keto-3-deoxygluconate permease</fullName>
    </submittedName>
</protein>
<feature type="transmembrane region" description="Helical" evidence="9">
    <location>
        <begin position="69"/>
        <end position="88"/>
    </location>
</feature>
<evidence type="ECO:0000256" key="5">
    <source>
        <dbReference type="ARBA" id="ARBA00022692"/>
    </source>
</evidence>
<comment type="similarity">
    <text evidence="1">Belongs to the KdgT transporter family.</text>
</comment>
<evidence type="ECO:0000256" key="7">
    <source>
        <dbReference type="ARBA" id="ARBA00022989"/>
    </source>
</evidence>
<keyword evidence="6" id="KW-0769">Symport</keyword>
<feature type="transmembrane region" description="Helical" evidence="9">
    <location>
        <begin position="94"/>
        <end position="116"/>
    </location>
</feature>
<keyword evidence="4" id="KW-0762">Sugar transport</keyword>
<proteinExistence type="inferred from homology"/>
<accession>A0A9D0ZEY0</accession>
<dbReference type="Proteomes" id="UP000824262">
    <property type="component" value="Unassembled WGS sequence"/>
</dbReference>
<evidence type="ECO:0000256" key="6">
    <source>
        <dbReference type="ARBA" id="ARBA00022847"/>
    </source>
</evidence>
<feature type="transmembrane region" description="Helical" evidence="9">
    <location>
        <begin position="155"/>
        <end position="178"/>
    </location>
</feature>
<keyword evidence="7 9" id="KW-1133">Transmembrane helix</keyword>
<dbReference type="InterPro" id="IPR004684">
    <property type="entry name" value="2keto-3dGluconate_permease"/>
</dbReference>
<keyword evidence="8 9" id="KW-0472">Membrane</keyword>